<keyword evidence="2" id="KW-1277">Toxin-antitoxin system</keyword>
<keyword evidence="1" id="KW-0597">Phosphoprotein</keyword>
<dbReference type="InterPro" id="IPR037038">
    <property type="entry name" value="HepT-like_sf"/>
</dbReference>
<dbReference type="GO" id="GO:0110001">
    <property type="term" value="C:toxin-antitoxin complex"/>
    <property type="evidence" value="ECO:0007669"/>
    <property type="project" value="InterPro"/>
</dbReference>
<keyword evidence="4" id="KW-0547">Nucleotide-binding</keyword>
<dbReference type="GO" id="GO:0016787">
    <property type="term" value="F:hydrolase activity"/>
    <property type="evidence" value="ECO:0007669"/>
    <property type="project" value="UniProtKB-KW"/>
</dbReference>
<sequence length="147" mass="16603">MSRDKSQDLLPLLVILESLGKIELYAEGFSDADTFFNDGDQVRFNASLLLLLNVGEYAGRLSDELKNQSPDLPFQAIRGLRNRIAHNYTGIDYEMVFDIVKNDVPSIKSELIQKLSEEIAKGTYDLGELSAARHSTFYKHVDFESLL</sequence>
<proteinExistence type="inferred from homology"/>
<keyword evidence="8" id="KW-1185">Reference proteome</keyword>
<evidence type="ECO:0000256" key="3">
    <source>
        <dbReference type="ARBA" id="ARBA00022722"/>
    </source>
</evidence>
<dbReference type="PANTHER" id="PTHR34139:SF1">
    <property type="entry name" value="RNASE MJ1380-RELATED"/>
    <property type="match status" value="1"/>
</dbReference>
<keyword evidence="5" id="KW-0378">Hydrolase</keyword>
<reference evidence="7 8" key="1">
    <citation type="journal article" date="2014" name="Int. J. Syst. Evol. Microbiol.">
        <title>Complete genome sequence of Corynebacterium casei LMG S-19264T (=DSM 44701T), isolated from a smear-ripened cheese.</title>
        <authorList>
            <consortium name="US DOE Joint Genome Institute (JGI-PGF)"/>
            <person name="Walter F."/>
            <person name="Albersmeier A."/>
            <person name="Kalinowski J."/>
            <person name="Ruckert C."/>
        </authorList>
    </citation>
    <scope>NUCLEOTIDE SEQUENCE [LARGE SCALE GENOMIC DNA]</scope>
    <source>
        <strain evidence="7 8">KCTC 12866</strain>
    </source>
</reference>
<organism evidence="7 8">
    <name type="scientific">Persicitalea jodogahamensis</name>
    <dbReference type="NCBI Taxonomy" id="402147"/>
    <lineage>
        <taxon>Bacteria</taxon>
        <taxon>Pseudomonadati</taxon>
        <taxon>Bacteroidota</taxon>
        <taxon>Cytophagia</taxon>
        <taxon>Cytophagales</taxon>
        <taxon>Spirosomataceae</taxon>
        <taxon>Persicitalea</taxon>
    </lineage>
</organism>
<dbReference type="InterPro" id="IPR008201">
    <property type="entry name" value="HepT-like"/>
</dbReference>
<evidence type="ECO:0000256" key="6">
    <source>
        <dbReference type="ARBA" id="ARBA00024207"/>
    </source>
</evidence>
<evidence type="ECO:0000256" key="1">
    <source>
        <dbReference type="ARBA" id="ARBA00022553"/>
    </source>
</evidence>
<evidence type="ECO:0000256" key="4">
    <source>
        <dbReference type="ARBA" id="ARBA00022741"/>
    </source>
</evidence>
<accession>A0A8J3D7J1</accession>
<evidence type="ECO:0000256" key="2">
    <source>
        <dbReference type="ARBA" id="ARBA00022649"/>
    </source>
</evidence>
<evidence type="ECO:0008006" key="9">
    <source>
        <dbReference type="Google" id="ProtNLM"/>
    </source>
</evidence>
<keyword evidence="3" id="KW-0540">Nuclease</keyword>
<gene>
    <name evidence="7" type="ORF">GCM10007390_27870</name>
</gene>
<evidence type="ECO:0000256" key="5">
    <source>
        <dbReference type="ARBA" id="ARBA00022801"/>
    </source>
</evidence>
<evidence type="ECO:0000313" key="8">
    <source>
        <dbReference type="Proteomes" id="UP000598271"/>
    </source>
</evidence>
<dbReference type="Gene3D" id="1.20.120.580">
    <property type="entry name" value="bsu32300-like"/>
    <property type="match status" value="1"/>
</dbReference>
<comment type="similarity">
    <text evidence="6">Belongs to the HepT RNase toxin family.</text>
</comment>
<dbReference type="PANTHER" id="PTHR34139">
    <property type="entry name" value="UPF0331 PROTEIN MJ0127"/>
    <property type="match status" value="1"/>
</dbReference>
<dbReference type="Proteomes" id="UP000598271">
    <property type="component" value="Unassembled WGS sequence"/>
</dbReference>
<dbReference type="GO" id="GO:0000166">
    <property type="term" value="F:nucleotide binding"/>
    <property type="evidence" value="ECO:0007669"/>
    <property type="project" value="UniProtKB-KW"/>
</dbReference>
<dbReference type="EMBL" id="BMXF01000002">
    <property type="protein sequence ID" value="GHB72240.1"/>
    <property type="molecule type" value="Genomic_DNA"/>
</dbReference>
<name>A0A8J3D7J1_9BACT</name>
<dbReference type="InterPro" id="IPR051813">
    <property type="entry name" value="HepT_RNase_toxin"/>
</dbReference>
<protein>
    <recommendedName>
        <fullName evidence="9">DUF86 domain-containing protein</fullName>
    </recommendedName>
</protein>
<dbReference type="Pfam" id="PF01934">
    <property type="entry name" value="HepT-like"/>
    <property type="match status" value="1"/>
</dbReference>
<dbReference type="AlphaFoldDB" id="A0A8J3D7J1"/>
<dbReference type="RefSeq" id="WP_189565068.1">
    <property type="nucleotide sequence ID" value="NZ_BMXF01000002.1"/>
</dbReference>
<dbReference type="GO" id="GO:0004540">
    <property type="term" value="F:RNA nuclease activity"/>
    <property type="evidence" value="ECO:0007669"/>
    <property type="project" value="InterPro"/>
</dbReference>
<comment type="caution">
    <text evidence="7">The sequence shown here is derived from an EMBL/GenBank/DDBJ whole genome shotgun (WGS) entry which is preliminary data.</text>
</comment>
<evidence type="ECO:0000313" key="7">
    <source>
        <dbReference type="EMBL" id="GHB72240.1"/>
    </source>
</evidence>